<dbReference type="EMBL" id="CP047652">
    <property type="protein sequence ID" value="QHI95246.1"/>
    <property type="molecule type" value="Genomic_DNA"/>
</dbReference>
<dbReference type="Gene3D" id="1.25.40.10">
    <property type="entry name" value="Tetratricopeptide repeat domain"/>
    <property type="match status" value="1"/>
</dbReference>
<organism evidence="4 5">
    <name type="scientific">Aristophania vespae</name>
    <dbReference type="NCBI Taxonomy" id="2697033"/>
    <lineage>
        <taxon>Bacteria</taxon>
        <taxon>Pseudomonadati</taxon>
        <taxon>Pseudomonadota</taxon>
        <taxon>Alphaproteobacteria</taxon>
        <taxon>Acetobacterales</taxon>
        <taxon>Acetobacteraceae</taxon>
        <taxon>Aristophania</taxon>
    </lineage>
</organism>
<evidence type="ECO:0000313" key="5">
    <source>
        <dbReference type="Proteomes" id="UP000463975"/>
    </source>
</evidence>
<evidence type="ECO:0000256" key="1">
    <source>
        <dbReference type="SAM" id="Coils"/>
    </source>
</evidence>
<feature type="compositionally biased region" description="Polar residues" evidence="2">
    <location>
        <begin position="165"/>
        <end position="180"/>
    </location>
</feature>
<reference evidence="4 5" key="1">
    <citation type="submission" date="2020-01" db="EMBL/GenBank/DDBJ databases">
        <title>Genome sequencing of strain KACC 21507.</title>
        <authorList>
            <person name="Heo J."/>
            <person name="Kim S.-J."/>
            <person name="Kim J.-S."/>
            <person name="Hong S.-B."/>
            <person name="Kwon S.-W."/>
        </authorList>
    </citation>
    <scope>NUCLEOTIDE SEQUENCE [LARGE SCALE GENOMIC DNA]</scope>
    <source>
        <strain evidence="4 5">KACC 21507</strain>
    </source>
</reference>
<sequence>MSRLAILKQIKNSLSLMCLVSTFPFATAYADNGLSREDILRQHQQLERQKAGYSSDSQDALAPPVASDSAINALSHSSHNGAVNYGANNDATSDNLVAQLLERVNSLENQVRGMRGELDQLNNQVQQNQADMKKQIGDMQFAQQNGSSSHSNSVPVAKPAAKGNANINNGTPKPSLTPIKSGQDALAAQRFSDAEFYAREALKSAKTATLKAEADYLLARALAGQKNYRQSAVSYFDAYNKAPKSGRAPEALLGVAASMISLKNNAAACEALDKLSREFPNANARVKSSQKVFRARAACH</sequence>
<feature type="region of interest" description="Disordered" evidence="2">
    <location>
        <begin position="46"/>
        <end position="66"/>
    </location>
</feature>
<feature type="coiled-coil region" evidence="1">
    <location>
        <begin position="97"/>
        <end position="138"/>
    </location>
</feature>
<keyword evidence="3" id="KW-0732">Signal</keyword>
<protein>
    <recommendedName>
        <fullName evidence="6">Tetratricopeptide repeat protein</fullName>
    </recommendedName>
</protein>
<gene>
    <name evidence="4" type="ORF">GT348_02225</name>
</gene>
<feature type="chain" id="PRO_5026927197" description="Tetratricopeptide repeat protein" evidence="3">
    <location>
        <begin position="31"/>
        <end position="300"/>
    </location>
</feature>
<dbReference type="SUPFAM" id="SSF48452">
    <property type="entry name" value="TPR-like"/>
    <property type="match status" value="1"/>
</dbReference>
<evidence type="ECO:0008006" key="6">
    <source>
        <dbReference type="Google" id="ProtNLM"/>
    </source>
</evidence>
<evidence type="ECO:0000313" key="4">
    <source>
        <dbReference type="EMBL" id="QHI95246.1"/>
    </source>
</evidence>
<dbReference type="KEGG" id="bomb:GT348_02225"/>
<dbReference type="AlphaFoldDB" id="A0A6P1NA01"/>
<evidence type="ECO:0000256" key="2">
    <source>
        <dbReference type="SAM" id="MobiDB-lite"/>
    </source>
</evidence>
<keyword evidence="5" id="KW-1185">Reference proteome</keyword>
<feature type="compositionally biased region" description="Polar residues" evidence="2">
    <location>
        <begin position="141"/>
        <end position="154"/>
    </location>
</feature>
<feature type="signal peptide" evidence="3">
    <location>
        <begin position="1"/>
        <end position="30"/>
    </location>
</feature>
<dbReference type="Proteomes" id="UP000463975">
    <property type="component" value="Chromosome"/>
</dbReference>
<proteinExistence type="predicted"/>
<name>A0A6P1NA01_9PROT</name>
<evidence type="ECO:0000256" key="3">
    <source>
        <dbReference type="SAM" id="SignalP"/>
    </source>
</evidence>
<keyword evidence="1" id="KW-0175">Coiled coil</keyword>
<dbReference type="RefSeq" id="WP_160618324.1">
    <property type="nucleotide sequence ID" value="NZ_CP047652.1"/>
</dbReference>
<dbReference type="InterPro" id="IPR011990">
    <property type="entry name" value="TPR-like_helical_dom_sf"/>
</dbReference>
<accession>A0A6P1NA01</accession>
<feature type="region of interest" description="Disordered" evidence="2">
    <location>
        <begin position="141"/>
        <end position="182"/>
    </location>
</feature>